<dbReference type="Gene3D" id="3.30.250.20">
    <property type="entry name" value="L1 transposable element, C-terminal domain"/>
    <property type="match status" value="1"/>
</dbReference>
<evidence type="ECO:0000313" key="2">
    <source>
        <dbReference type="Proteomes" id="UP001497482"/>
    </source>
</evidence>
<dbReference type="InterPro" id="IPR004244">
    <property type="entry name" value="Transposase_22"/>
</dbReference>
<reference evidence="1 2" key="1">
    <citation type="submission" date="2024-04" db="EMBL/GenBank/DDBJ databases">
        <authorList>
            <person name="Waldvogel A.-M."/>
            <person name="Schoenle A."/>
        </authorList>
    </citation>
    <scope>NUCLEOTIDE SEQUENCE [LARGE SCALE GENOMIC DNA]</scope>
</reference>
<gene>
    <name evidence="1" type="ORF">KC01_LOCUS32384</name>
</gene>
<sequence length="184" mass="21422">MIEFVTKLIREKLGVTTELRIERAHRTPAAFQGQYPRPRSIVVRFQSYTTKQQVLKAAWTKKIVQMDETRIYFDEDFSPVVFKERGKYRDVRKMLRERNIRHHILFPAKLKIFCENGKAKVFDNPAAAAEGLREYGIEMTLPAEDPDLDSLLRATGWQTPGSHKRRTPETETMNAMKVLLGNKK</sequence>
<name>A0AAV2LV75_KNICA</name>
<dbReference type="Proteomes" id="UP001497482">
    <property type="component" value="Chromosome 4"/>
</dbReference>
<accession>A0AAV2LV75</accession>
<organism evidence="1 2">
    <name type="scientific">Knipowitschia caucasica</name>
    <name type="common">Caucasian dwarf goby</name>
    <name type="synonym">Pomatoschistus caucasicus</name>
    <dbReference type="NCBI Taxonomy" id="637954"/>
    <lineage>
        <taxon>Eukaryota</taxon>
        <taxon>Metazoa</taxon>
        <taxon>Chordata</taxon>
        <taxon>Craniata</taxon>
        <taxon>Vertebrata</taxon>
        <taxon>Euteleostomi</taxon>
        <taxon>Actinopterygii</taxon>
        <taxon>Neopterygii</taxon>
        <taxon>Teleostei</taxon>
        <taxon>Neoteleostei</taxon>
        <taxon>Acanthomorphata</taxon>
        <taxon>Gobiaria</taxon>
        <taxon>Gobiiformes</taxon>
        <taxon>Gobioidei</taxon>
        <taxon>Gobiidae</taxon>
        <taxon>Gobiinae</taxon>
        <taxon>Knipowitschia</taxon>
    </lineage>
</organism>
<proteinExistence type="predicted"/>
<evidence type="ECO:0000313" key="1">
    <source>
        <dbReference type="EMBL" id="CAL1604957.1"/>
    </source>
</evidence>
<dbReference type="EMBL" id="OZ035826">
    <property type="protein sequence ID" value="CAL1604957.1"/>
    <property type="molecule type" value="Genomic_DNA"/>
</dbReference>
<dbReference type="Gene3D" id="3.30.70.1820">
    <property type="entry name" value="L1 transposable element, RRM domain"/>
    <property type="match status" value="1"/>
</dbReference>
<keyword evidence="2" id="KW-1185">Reference proteome</keyword>
<dbReference type="InterPro" id="IPR042566">
    <property type="entry name" value="L1_C"/>
</dbReference>
<dbReference type="AlphaFoldDB" id="A0AAV2LV75"/>
<dbReference type="PANTHER" id="PTHR11505">
    <property type="entry name" value="L1 TRANSPOSABLE ELEMENT-RELATED"/>
    <property type="match status" value="1"/>
</dbReference>
<protein>
    <submittedName>
        <fullName evidence="1">Uncharacterized protein</fullName>
    </submittedName>
</protein>